<evidence type="ECO:0000256" key="1">
    <source>
        <dbReference type="SAM" id="MobiDB-lite"/>
    </source>
</evidence>
<evidence type="ECO:0000313" key="3">
    <source>
        <dbReference type="EMBL" id="MQT03221.1"/>
    </source>
</evidence>
<organism evidence="3 4">
    <name type="scientific">Streptomyces jumonjinensis</name>
    <dbReference type="NCBI Taxonomy" id="1945"/>
    <lineage>
        <taxon>Bacteria</taxon>
        <taxon>Bacillati</taxon>
        <taxon>Actinomycetota</taxon>
        <taxon>Actinomycetes</taxon>
        <taxon>Kitasatosporales</taxon>
        <taxon>Streptomycetaceae</taxon>
        <taxon>Streptomyces</taxon>
    </lineage>
</organism>
<dbReference type="SUPFAM" id="SSF52540">
    <property type="entry name" value="P-loop containing nucleoside triphosphate hydrolases"/>
    <property type="match status" value="1"/>
</dbReference>
<gene>
    <name evidence="3" type="ORF">FF041_24420</name>
</gene>
<dbReference type="Pfam" id="PF00931">
    <property type="entry name" value="NB-ARC"/>
    <property type="match status" value="1"/>
</dbReference>
<proteinExistence type="predicted"/>
<feature type="compositionally biased region" description="Low complexity" evidence="1">
    <location>
        <begin position="181"/>
        <end position="191"/>
    </location>
</feature>
<feature type="domain" description="NB-ARC" evidence="2">
    <location>
        <begin position="218"/>
        <end position="338"/>
    </location>
</feature>
<dbReference type="InterPro" id="IPR027417">
    <property type="entry name" value="P-loop_NTPase"/>
</dbReference>
<dbReference type="Gene3D" id="3.40.50.300">
    <property type="entry name" value="P-loop containing nucleotide triphosphate hydrolases"/>
    <property type="match status" value="1"/>
</dbReference>
<dbReference type="PRINTS" id="PR00364">
    <property type="entry name" value="DISEASERSIST"/>
</dbReference>
<dbReference type="PANTHER" id="PTHR47691">
    <property type="entry name" value="REGULATOR-RELATED"/>
    <property type="match status" value="1"/>
</dbReference>
<dbReference type="GO" id="GO:0043531">
    <property type="term" value="F:ADP binding"/>
    <property type="evidence" value="ECO:0007669"/>
    <property type="project" value="InterPro"/>
</dbReference>
<accession>A0A646KMR9</accession>
<reference evidence="3 4" key="1">
    <citation type="submission" date="2019-05" db="EMBL/GenBank/DDBJ databases">
        <title>Comparative genomics and metabolomics analyses of clavulanic acid producing Streptomyces species provides insight into specialized metabolism and evolution of beta-lactam biosynthetic gene clusters.</title>
        <authorList>
            <person name="Moore M.A."/>
            <person name="Cruz-Morales P."/>
            <person name="Barona Gomez F."/>
            <person name="Kapil T."/>
        </authorList>
    </citation>
    <scope>NUCLEOTIDE SEQUENCE [LARGE SCALE GENOMIC DNA]</scope>
    <source>
        <strain evidence="3 4">NRRL 5741</strain>
    </source>
</reference>
<dbReference type="InterPro" id="IPR002182">
    <property type="entry name" value="NB-ARC"/>
</dbReference>
<evidence type="ECO:0000259" key="2">
    <source>
        <dbReference type="Pfam" id="PF00931"/>
    </source>
</evidence>
<dbReference type="PANTHER" id="PTHR47691:SF3">
    <property type="entry name" value="HTH-TYPE TRANSCRIPTIONAL REGULATOR RV0890C-RELATED"/>
    <property type="match status" value="1"/>
</dbReference>
<dbReference type="OrthoDB" id="581105at2"/>
<dbReference type="AlphaFoldDB" id="A0A646KMR9"/>
<dbReference type="Proteomes" id="UP000419138">
    <property type="component" value="Unassembled WGS sequence"/>
</dbReference>
<protein>
    <recommendedName>
        <fullName evidence="2">NB-ARC domain-containing protein</fullName>
    </recommendedName>
</protein>
<keyword evidence="4" id="KW-1185">Reference proteome</keyword>
<comment type="caution">
    <text evidence="3">The sequence shown here is derived from an EMBL/GenBank/DDBJ whole genome shotgun (WGS) entry which is preliminary data.</text>
</comment>
<evidence type="ECO:0000313" key="4">
    <source>
        <dbReference type="Proteomes" id="UP000419138"/>
    </source>
</evidence>
<name>A0A646KMR9_STRJU</name>
<feature type="region of interest" description="Disordered" evidence="1">
    <location>
        <begin position="154"/>
        <end position="191"/>
    </location>
</feature>
<sequence length="532" mass="56696">MFRGIAMSKESLRDIQPSALESVDDFLRCMRDLRLWAGQPSLRRLQRLAGTARAANGDEIDALPRSTVSSVLRGRRVPRSEFVAAYVAACLRYRGSGEREIAESVEVWLTVWRRLCAMSPAVSPAMSPAASSAVPSVMAPAAFPAVSTAADESAPGGAWFGRAPSAWTPREQPPSERRPSGRTPGAAVPPQQLPAAPAALVGREFDLAVLDMQLERRGCAVPVVAVSGMPGVGKTALAVHWARQVADHFPDGQIHLDLRGSGRAPMRTEQALAVLLRALGMAEADIPADVESRMGSYRSLLAGRRVLIVLDDALDTAQIRPLLPGDSRCLAVATSRNRLSGLVARDGAHRLLLGPLDPAASRRMLIQAIGRAVDPGGARALDGIARRCMQLPLALRIAGANLADRPDQDIREYAAELERGDRMAALAIDGDESDTVPAAFDGSYRLLSPEAQRLLCTLGLAGRAEFTVESAAVIGGVGGDEARRLLNQIAAENLIEPAARGRYLLRDLTRDYARGRARTEGIGPPPALTSNA</sequence>
<dbReference type="EMBL" id="VCLA01000166">
    <property type="protein sequence ID" value="MQT03221.1"/>
    <property type="molecule type" value="Genomic_DNA"/>
</dbReference>